<sequence length="49" mass="5435">MELSHSEIEQFLKIEKEIIGSADYSNSTGKGIFDETEQTGTVTMTTSYS</sequence>
<protein>
    <submittedName>
        <fullName evidence="1">Uncharacterized protein</fullName>
    </submittedName>
</protein>
<name>A0ABU0U2R7_9SPHI</name>
<organism evidence="1 2">
    <name type="scientific">Sphingobacterium zeae</name>
    <dbReference type="NCBI Taxonomy" id="1776859"/>
    <lineage>
        <taxon>Bacteria</taxon>
        <taxon>Pseudomonadati</taxon>
        <taxon>Bacteroidota</taxon>
        <taxon>Sphingobacteriia</taxon>
        <taxon>Sphingobacteriales</taxon>
        <taxon>Sphingobacteriaceae</taxon>
        <taxon>Sphingobacterium</taxon>
    </lineage>
</organism>
<evidence type="ECO:0000313" key="2">
    <source>
        <dbReference type="Proteomes" id="UP001244640"/>
    </source>
</evidence>
<evidence type="ECO:0000313" key="1">
    <source>
        <dbReference type="EMBL" id="MDQ1149257.1"/>
    </source>
</evidence>
<keyword evidence="2" id="KW-1185">Reference proteome</keyword>
<accession>A0ABU0U2R7</accession>
<gene>
    <name evidence="1" type="ORF">QE382_001241</name>
</gene>
<dbReference type="Proteomes" id="UP001244640">
    <property type="component" value="Unassembled WGS sequence"/>
</dbReference>
<comment type="caution">
    <text evidence="1">The sequence shown here is derived from an EMBL/GenBank/DDBJ whole genome shotgun (WGS) entry which is preliminary data.</text>
</comment>
<dbReference type="RefSeq" id="WP_307185124.1">
    <property type="nucleotide sequence ID" value="NZ_JAUTBA010000001.1"/>
</dbReference>
<dbReference type="EMBL" id="JAUTBA010000001">
    <property type="protein sequence ID" value="MDQ1149257.1"/>
    <property type="molecule type" value="Genomic_DNA"/>
</dbReference>
<proteinExistence type="predicted"/>
<reference evidence="1 2" key="1">
    <citation type="submission" date="2023-07" db="EMBL/GenBank/DDBJ databases">
        <title>Functional and genomic diversity of the sorghum phyllosphere microbiome.</title>
        <authorList>
            <person name="Shade A."/>
        </authorList>
    </citation>
    <scope>NUCLEOTIDE SEQUENCE [LARGE SCALE GENOMIC DNA]</scope>
    <source>
        <strain evidence="1 2">SORGH_AS_0892</strain>
    </source>
</reference>